<dbReference type="InterPro" id="IPR007624">
    <property type="entry name" value="RNA_pol_sigma70_r3"/>
</dbReference>
<dbReference type="PROSITE" id="PS00716">
    <property type="entry name" value="SIGMA70_2"/>
    <property type="match status" value="1"/>
</dbReference>
<evidence type="ECO:0000256" key="2">
    <source>
        <dbReference type="ARBA" id="ARBA00023015"/>
    </source>
</evidence>
<dbReference type="GO" id="GO:0006352">
    <property type="term" value="P:DNA-templated transcription initiation"/>
    <property type="evidence" value="ECO:0007669"/>
    <property type="project" value="InterPro"/>
</dbReference>
<dbReference type="STRING" id="1121449.SAMN02745704_02487"/>
<organism evidence="10 11">
    <name type="scientific">Paucidesulfovibrio gracilis DSM 16080</name>
    <dbReference type="NCBI Taxonomy" id="1121449"/>
    <lineage>
        <taxon>Bacteria</taxon>
        <taxon>Pseudomonadati</taxon>
        <taxon>Thermodesulfobacteriota</taxon>
        <taxon>Desulfovibrionia</taxon>
        <taxon>Desulfovibrionales</taxon>
        <taxon>Desulfovibrionaceae</taxon>
        <taxon>Paucidesulfovibrio</taxon>
    </lineage>
</organism>
<dbReference type="Pfam" id="PF04539">
    <property type="entry name" value="Sigma70_r3"/>
    <property type="match status" value="1"/>
</dbReference>
<dbReference type="Pfam" id="PF00140">
    <property type="entry name" value="Sigma70_r1_2"/>
    <property type="match status" value="1"/>
</dbReference>
<accession>A0A1T4XWK6</accession>
<dbReference type="PROSITE" id="PS00715">
    <property type="entry name" value="SIGMA70_1"/>
    <property type="match status" value="1"/>
</dbReference>
<evidence type="ECO:0000256" key="3">
    <source>
        <dbReference type="ARBA" id="ARBA00023082"/>
    </source>
</evidence>
<dbReference type="Gene3D" id="1.10.10.10">
    <property type="entry name" value="Winged helix-like DNA-binding domain superfamily/Winged helix DNA-binding domain"/>
    <property type="match status" value="2"/>
</dbReference>
<dbReference type="InterPro" id="IPR009042">
    <property type="entry name" value="RNA_pol_sigma70_r1_2"/>
</dbReference>
<dbReference type="SUPFAM" id="SSF88946">
    <property type="entry name" value="Sigma2 domain of RNA polymerase sigma factors"/>
    <property type="match status" value="1"/>
</dbReference>
<gene>
    <name evidence="10" type="ORF">SAMN02745704_02487</name>
</gene>
<evidence type="ECO:0000313" key="11">
    <source>
        <dbReference type="Proteomes" id="UP000190027"/>
    </source>
</evidence>
<dbReference type="InterPro" id="IPR014284">
    <property type="entry name" value="RNA_pol_sigma-70_dom"/>
</dbReference>
<dbReference type="EMBL" id="FUYC01000017">
    <property type="protein sequence ID" value="SKA93588.1"/>
    <property type="molecule type" value="Genomic_DNA"/>
</dbReference>
<dbReference type="InterPro" id="IPR013324">
    <property type="entry name" value="RNA_pol_sigma_r3/r4-like"/>
</dbReference>
<keyword evidence="3 6" id="KW-0731">Sigma factor</keyword>
<dbReference type="InterPro" id="IPR013325">
    <property type="entry name" value="RNA_pol_sigma_r2"/>
</dbReference>
<proteinExistence type="inferred from homology"/>
<dbReference type="NCBIfam" id="TIGR02937">
    <property type="entry name" value="sigma70-ECF"/>
    <property type="match status" value="1"/>
</dbReference>
<dbReference type="InterPro" id="IPR000943">
    <property type="entry name" value="RNA_pol_sigma70"/>
</dbReference>
<dbReference type="InterPro" id="IPR036388">
    <property type="entry name" value="WH-like_DNA-bd_sf"/>
</dbReference>
<keyword evidence="4 6" id="KW-0238">DNA-binding</keyword>
<comment type="similarity">
    <text evidence="1 6">Belongs to the sigma-70 factor family.</text>
</comment>
<dbReference type="PRINTS" id="PR00046">
    <property type="entry name" value="SIGMA70FCT"/>
</dbReference>
<dbReference type="Pfam" id="PF04542">
    <property type="entry name" value="Sigma70_r2"/>
    <property type="match status" value="1"/>
</dbReference>
<dbReference type="PANTHER" id="PTHR30376">
    <property type="entry name" value="SIGMA FACTOR RPOH HEAT SHOCK RELATED"/>
    <property type="match status" value="1"/>
</dbReference>
<keyword evidence="2 6" id="KW-0805">Transcription regulation</keyword>
<dbReference type="InterPro" id="IPR007630">
    <property type="entry name" value="RNA_pol_sigma70_r4"/>
</dbReference>
<dbReference type="Pfam" id="PF04545">
    <property type="entry name" value="Sigma70_r4"/>
    <property type="match status" value="1"/>
</dbReference>
<feature type="domain" description="RNA polymerase sigma-70" evidence="8">
    <location>
        <begin position="136"/>
        <end position="149"/>
    </location>
</feature>
<dbReference type="InterPro" id="IPR007627">
    <property type="entry name" value="RNA_pol_sigma70_r2"/>
</dbReference>
<keyword evidence="11" id="KW-1185">Reference proteome</keyword>
<evidence type="ECO:0000256" key="7">
    <source>
        <dbReference type="SAM" id="MobiDB-lite"/>
    </source>
</evidence>
<feature type="region of interest" description="Disordered" evidence="7">
    <location>
        <begin position="1"/>
        <end position="56"/>
    </location>
</feature>
<name>A0A1T4XWK6_9BACT</name>
<evidence type="ECO:0000259" key="8">
    <source>
        <dbReference type="PROSITE" id="PS00715"/>
    </source>
</evidence>
<dbReference type="CDD" id="cd06171">
    <property type="entry name" value="Sigma70_r4"/>
    <property type="match status" value="1"/>
</dbReference>
<dbReference type="PANTHER" id="PTHR30376:SF3">
    <property type="entry name" value="RNA POLYMERASE SIGMA FACTOR RPOH"/>
    <property type="match status" value="1"/>
</dbReference>
<dbReference type="GO" id="GO:0016987">
    <property type="term" value="F:sigma factor activity"/>
    <property type="evidence" value="ECO:0007669"/>
    <property type="project" value="UniProtKB-KW"/>
</dbReference>
<feature type="compositionally biased region" description="Basic and acidic residues" evidence="7">
    <location>
        <begin position="1"/>
        <end position="17"/>
    </location>
</feature>
<dbReference type="AlphaFoldDB" id="A0A1T4XWK6"/>
<dbReference type="InterPro" id="IPR050813">
    <property type="entry name" value="Sigma-70_Factor"/>
</dbReference>
<protein>
    <recommendedName>
        <fullName evidence="6">RNA polymerase sigma factor</fullName>
    </recommendedName>
</protein>
<comment type="function">
    <text evidence="6">Sigma factors are initiation factors that promote the attachment of RNA polymerase to specific initiation sites and are then released.</text>
</comment>
<evidence type="ECO:0000256" key="5">
    <source>
        <dbReference type="ARBA" id="ARBA00023163"/>
    </source>
</evidence>
<dbReference type="SUPFAM" id="SSF88659">
    <property type="entry name" value="Sigma3 and sigma4 domains of RNA polymerase sigma factors"/>
    <property type="match status" value="2"/>
</dbReference>
<evidence type="ECO:0000256" key="4">
    <source>
        <dbReference type="ARBA" id="ARBA00023125"/>
    </source>
</evidence>
<dbReference type="NCBIfam" id="NF005143">
    <property type="entry name" value="PRK06596.1"/>
    <property type="match status" value="1"/>
</dbReference>
<reference evidence="10 11" key="1">
    <citation type="submission" date="2017-02" db="EMBL/GenBank/DDBJ databases">
        <authorList>
            <person name="Peterson S.W."/>
        </authorList>
    </citation>
    <scope>NUCLEOTIDE SEQUENCE [LARGE SCALE GENOMIC DNA]</scope>
    <source>
        <strain evidence="10 11">DSM 16080</strain>
    </source>
</reference>
<evidence type="ECO:0000256" key="1">
    <source>
        <dbReference type="ARBA" id="ARBA00007788"/>
    </source>
</evidence>
<dbReference type="Proteomes" id="UP000190027">
    <property type="component" value="Unassembled WGS sequence"/>
</dbReference>
<evidence type="ECO:0000256" key="6">
    <source>
        <dbReference type="RuleBase" id="RU362124"/>
    </source>
</evidence>
<evidence type="ECO:0000313" key="10">
    <source>
        <dbReference type="EMBL" id="SKA93588.1"/>
    </source>
</evidence>
<sequence length="354" mass="40345">MTTTEHHTAKIAPKDNPDMTDTISQPEVHRSSDTDAGAGEASNNTSNAPAKRGGDMLPALKEKRSSAVVPSDPLSLYLREISKFPLLKPEEEQELAQRVRDNGDQDAAFRLVSSHLRLVVKIAMDFQRRWMQNALDLIQEGNVGLMKAVNKFDPDKGIKFSYYAAFWIKAYILKYIMDNWRMVKIGTTQTQRKLFYNLNKERQRLLSLGFDPTTEALSESLNVSESEIVEMDQRLSRGDMSLDMPVGDDTDATRLDFLPSLAPGVEETLSDNQISRILLENLKAIEHQLNEKELAILNERLLSDSPVTLREIGERYGVTRERVRQIEARLLQKLRQHLENTVDDFSVEWINDNE</sequence>
<dbReference type="Gene3D" id="1.10.601.10">
    <property type="entry name" value="RNA Polymerase Primary Sigma Factor"/>
    <property type="match status" value="1"/>
</dbReference>
<dbReference type="GO" id="GO:0003677">
    <property type="term" value="F:DNA binding"/>
    <property type="evidence" value="ECO:0007669"/>
    <property type="project" value="UniProtKB-KW"/>
</dbReference>
<keyword evidence="5 6" id="KW-0804">Transcription</keyword>
<feature type="domain" description="RNA polymerase sigma-70" evidence="9">
    <location>
        <begin position="308"/>
        <end position="334"/>
    </location>
</feature>
<evidence type="ECO:0000259" key="9">
    <source>
        <dbReference type="PROSITE" id="PS00716"/>
    </source>
</evidence>